<keyword evidence="4" id="KW-1003">Cell membrane</keyword>
<evidence type="ECO:0000256" key="1">
    <source>
        <dbReference type="ARBA" id="ARBA00000085"/>
    </source>
</evidence>
<dbReference type="SMART" id="SM00387">
    <property type="entry name" value="HATPase_c"/>
    <property type="match status" value="1"/>
</dbReference>
<evidence type="ECO:0000256" key="9">
    <source>
        <dbReference type="ARBA" id="ARBA00023136"/>
    </source>
</evidence>
<evidence type="ECO:0000313" key="13">
    <source>
        <dbReference type="Proteomes" id="UP000774130"/>
    </source>
</evidence>
<feature type="transmembrane region" description="Helical" evidence="10">
    <location>
        <begin position="43"/>
        <end position="64"/>
    </location>
</feature>
<evidence type="ECO:0000256" key="8">
    <source>
        <dbReference type="ARBA" id="ARBA00022989"/>
    </source>
</evidence>
<keyword evidence="9 10" id="KW-0472">Membrane</keyword>
<keyword evidence="5" id="KW-0808">Transferase</keyword>
<evidence type="ECO:0000256" key="4">
    <source>
        <dbReference type="ARBA" id="ARBA00022475"/>
    </source>
</evidence>
<feature type="domain" description="Histidine kinase" evidence="11">
    <location>
        <begin position="131"/>
        <end position="334"/>
    </location>
</feature>
<accession>A0ABS6TCT1</accession>
<dbReference type="RefSeq" id="WP_218325770.1">
    <property type="nucleotide sequence ID" value="NZ_JAHUZB010000003.1"/>
</dbReference>
<dbReference type="PROSITE" id="PS50109">
    <property type="entry name" value="HIS_KIN"/>
    <property type="match status" value="1"/>
</dbReference>
<dbReference type="InterPro" id="IPR005467">
    <property type="entry name" value="His_kinase_dom"/>
</dbReference>
<evidence type="ECO:0000256" key="5">
    <source>
        <dbReference type="ARBA" id="ARBA00022679"/>
    </source>
</evidence>
<protein>
    <recommendedName>
        <fullName evidence="3">histidine kinase</fullName>
        <ecNumber evidence="3">2.7.13.3</ecNumber>
    </recommendedName>
</protein>
<evidence type="ECO:0000256" key="7">
    <source>
        <dbReference type="ARBA" id="ARBA00022777"/>
    </source>
</evidence>
<keyword evidence="6 10" id="KW-0812">Transmembrane</keyword>
<organism evidence="12 13">
    <name type="scientific">Enterococcus alishanensis</name>
    <dbReference type="NCBI Taxonomy" id="1303817"/>
    <lineage>
        <taxon>Bacteria</taxon>
        <taxon>Bacillati</taxon>
        <taxon>Bacillota</taxon>
        <taxon>Bacilli</taxon>
        <taxon>Lactobacillales</taxon>
        <taxon>Enterococcaceae</taxon>
        <taxon>Enterococcus</taxon>
    </lineage>
</organism>
<evidence type="ECO:0000256" key="3">
    <source>
        <dbReference type="ARBA" id="ARBA00012438"/>
    </source>
</evidence>
<keyword evidence="13" id="KW-1185">Reference proteome</keyword>
<proteinExistence type="predicted"/>
<evidence type="ECO:0000256" key="2">
    <source>
        <dbReference type="ARBA" id="ARBA00004651"/>
    </source>
</evidence>
<evidence type="ECO:0000313" key="12">
    <source>
        <dbReference type="EMBL" id="MBV7390713.1"/>
    </source>
</evidence>
<evidence type="ECO:0000256" key="6">
    <source>
        <dbReference type="ARBA" id="ARBA00022692"/>
    </source>
</evidence>
<comment type="subcellular location">
    <subcellularLocation>
        <location evidence="2">Cell membrane</location>
        <topology evidence="2">Multi-pass membrane protein</topology>
    </subcellularLocation>
</comment>
<dbReference type="InterPro" id="IPR050351">
    <property type="entry name" value="BphY/WalK/GraS-like"/>
</dbReference>
<dbReference type="Pfam" id="PF02518">
    <property type="entry name" value="HATPase_c"/>
    <property type="match status" value="1"/>
</dbReference>
<evidence type="ECO:0000259" key="11">
    <source>
        <dbReference type="PROSITE" id="PS50109"/>
    </source>
</evidence>
<gene>
    <name evidence="12" type="ORF">KUA55_08480</name>
</gene>
<reference evidence="12 13" key="1">
    <citation type="submission" date="2021-06" db="EMBL/GenBank/DDBJ databases">
        <title>Enterococcus alishanensis sp. nov., a novel lactic acid bacterium isolated from fresh coffee beans.</title>
        <authorList>
            <person name="Chen Y.-S."/>
        </authorList>
    </citation>
    <scope>NUCLEOTIDE SEQUENCE [LARGE SCALE GENOMIC DNA]</scope>
    <source>
        <strain evidence="12 13">ALS3</strain>
    </source>
</reference>
<dbReference type="PANTHER" id="PTHR45453">
    <property type="entry name" value="PHOSPHATE REGULON SENSOR PROTEIN PHOR"/>
    <property type="match status" value="1"/>
</dbReference>
<keyword evidence="8 10" id="KW-1133">Transmembrane helix</keyword>
<sequence length="339" mass="40021">MIRKNMYFMKQLLKENAGVIWLYILVVVLFASTFFLYDIPINVYQDAIIFTFPLLIIFLIIRGIKLTRKHQKLQHLLQEPILNDWHKQEEEFLTILESDYQEIITKVTRQTRDMQEQQEKQEKELMDYYSLWTHQIKTPLAALDLMIQTFDQPQKNAMQEETFKIQQYLEMMLQYLRMQSIQQDFRFEVISIEKVVKNVVKKYARFFIHKDLEVDLTQLTGEIITDEKWFSFILEQIIFNAIKYTQIGKIAIYTPVDRPQEIVIKDTGQGILAEDIPRVFQRSFTGYTGRQNQKASGLGLFMSQEIAQELGLNLRLTSKVGVGTEVTIDSSKLKTFSLE</sequence>
<feature type="transmembrane region" description="Helical" evidence="10">
    <location>
        <begin position="20"/>
        <end position="37"/>
    </location>
</feature>
<dbReference type="Proteomes" id="UP000774130">
    <property type="component" value="Unassembled WGS sequence"/>
</dbReference>
<dbReference type="PANTHER" id="PTHR45453:SF2">
    <property type="entry name" value="HISTIDINE KINASE"/>
    <property type="match status" value="1"/>
</dbReference>
<dbReference type="EMBL" id="JAHUZB010000003">
    <property type="protein sequence ID" value="MBV7390713.1"/>
    <property type="molecule type" value="Genomic_DNA"/>
</dbReference>
<dbReference type="EC" id="2.7.13.3" evidence="3"/>
<evidence type="ECO:0000256" key="10">
    <source>
        <dbReference type="SAM" id="Phobius"/>
    </source>
</evidence>
<comment type="caution">
    <text evidence="12">The sequence shown here is derived from an EMBL/GenBank/DDBJ whole genome shotgun (WGS) entry which is preliminary data.</text>
</comment>
<name>A0ABS6TCT1_9ENTE</name>
<comment type="catalytic activity">
    <reaction evidence="1">
        <text>ATP + protein L-histidine = ADP + protein N-phospho-L-histidine.</text>
        <dbReference type="EC" id="2.7.13.3"/>
    </reaction>
</comment>
<dbReference type="InterPro" id="IPR003594">
    <property type="entry name" value="HATPase_dom"/>
</dbReference>
<dbReference type="GO" id="GO:0016301">
    <property type="term" value="F:kinase activity"/>
    <property type="evidence" value="ECO:0007669"/>
    <property type="project" value="UniProtKB-KW"/>
</dbReference>
<keyword evidence="7 12" id="KW-0418">Kinase</keyword>